<gene>
    <name evidence="2" type="ORF">BACUNI_03958</name>
</gene>
<keyword evidence="1" id="KW-1133">Transmembrane helix</keyword>
<keyword evidence="1" id="KW-0812">Transmembrane</keyword>
<dbReference type="Proteomes" id="UP000004110">
    <property type="component" value="Unassembled WGS sequence"/>
</dbReference>
<organism evidence="2 3">
    <name type="scientific">Bacteroides uniformis (strain ATCC 8492 / DSM 6597 / CCUG 4942 / CIP 103695 / JCM 5828 / KCTC 5204 / NCTC 13054 / VPI 0061)</name>
    <dbReference type="NCBI Taxonomy" id="411479"/>
    <lineage>
        <taxon>Bacteria</taxon>
        <taxon>Pseudomonadati</taxon>
        <taxon>Bacteroidota</taxon>
        <taxon>Bacteroidia</taxon>
        <taxon>Bacteroidales</taxon>
        <taxon>Bacteroidaceae</taxon>
        <taxon>Bacteroides</taxon>
    </lineage>
</organism>
<evidence type="ECO:0000256" key="1">
    <source>
        <dbReference type="SAM" id="Phobius"/>
    </source>
</evidence>
<proteinExistence type="predicted"/>
<keyword evidence="1" id="KW-0472">Membrane</keyword>
<protein>
    <submittedName>
        <fullName evidence="2">Uncharacterized protein</fullName>
    </submittedName>
</protein>
<evidence type="ECO:0000313" key="2">
    <source>
        <dbReference type="EMBL" id="EDO52345.1"/>
    </source>
</evidence>
<feature type="transmembrane region" description="Helical" evidence="1">
    <location>
        <begin position="20"/>
        <end position="41"/>
    </location>
</feature>
<reference evidence="2" key="2">
    <citation type="submission" date="2013-11" db="EMBL/GenBank/DDBJ databases">
        <title>Draft genome sequence of Bacteroides uniformis (ATCC 8492).</title>
        <authorList>
            <person name="Sudarsanam P."/>
            <person name="Ley R."/>
            <person name="Guruge J."/>
            <person name="Turnbaugh P.J."/>
            <person name="Mahowald M."/>
            <person name="Liep D."/>
            <person name="Gordon J."/>
        </authorList>
    </citation>
    <scope>NUCLEOTIDE SEQUENCE</scope>
    <source>
        <strain evidence="2">ATCC 8492</strain>
    </source>
</reference>
<evidence type="ECO:0000313" key="3">
    <source>
        <dbReference type="Proteomes" id="UP000004110"/>
    </source>
</evidence>
<comment type="caution">
    <text evidence="2">The sequence shown here is derived from an EMBL/GenBank/DDBJ whole genome shotgun (WGS) entry which is preliminary data.</text>
</comment>
<name>A0ABC9N6U0_BACUC</name>
<reference evidence="2" key="1">
    <citation type="submission" date="2007-06" db="EMBL/GenBank/DDBJ databases">
        <authorList>
            <person name="Fulton L."/>
            <person name="Clifton S."/>
            <person name="Fulton B."/>
            <person name="Xu J."/>
            <person name="Minx P."/>
            <person name="Pepin K.H."/>
            <person name="Johnson M."/>
            <person name="Thiruvilangam P."/>
            <person name="Bhonagiri V."/>
            <person name="Nash W.E."/>
            <person name="Mardis E.R."/>
            <person name="Wilson R.K."/>
        </authorList>
    </citation>
    <scope>NUCLEOTIDE SEQUENCE [LARGE SCALE GENOMIC DNA]</scope>
    <source>
        <strain evidence="2">ATCC 8492</strain>
    </source>
</reference>
<keyword evidence="3" id="KW-1185">Reference proteome</keyword>
<dbReference type="EMBL" id="AAYH02000048">
    <property type="protein sequence ID" value="EDO52345.1"/>
    <property type="molecule type" value="Genomic_DNA"/>
</dbReference>
<dbReference type="AlphaFoldDB" id="A0ABC9N6U0"/>
<accession>A0ABC9N6U0</accession>
<sequence>MRMSCAKRGDAKHNNASSRLVISLLIIFYLYYQVINVQYVFR</sequence>